<dbReference type="InterPro" id="IPR011016">
    <property type="entry name" value="Znf_RING-CH"/>
</dbReference>
<dbReference type="AlphaFoldDB" id="A0AAW1I7Y3"/>
<dbReference type="InterPro" id="IPR022143">
    <property type="entry name" value="DUF3675"/>
</dbReference>
<evidence type="ECO:0000313" key="6">
    <source>
        <dbReference type="EMBL" id="KAK9684993.1"/>
    </source>
</evidence>
<evidence type="ECO:0000313" key="7">
    <source>
        <dbReference type="Proteomes" id="UP001443914"/>
    </source>
</evidence>
<protein>
    <recommendedName>
        <fullName evidence="5">RING-CH-type domain-containing protein</fullName>
    </recommendedName>
</protein>
<keyword evidence="4" id="KW-0812">Transmembrane</keyword>
<dbReference type="SUPFAM" id="SSF57850">
    <property type="entry name" value="RING/U-box"/>
    <property type="match status" value="1"/>
</dbReference>
<dbReference type="SMART" id="SM00744">
    <property type="entry name" value="RINGv"/>
    <property type="match status" value="1"/>
</dbReference>
<dbReference type="GO" id="GO:0016020">
    <property type="term" value="C:membrane"/>
    <property type="evidence" value="ECO:0007669"/>
    <property type="project" value="TreeGrafter"/>
</dbReference>
<gene>
    <name evidence="6" type="ORF">RND81_10G248200</name>
</gene>
<dbReference type="Pfam" id="PF12428">
    <property type="entry name" value="DUF3675"/>
    <property type="match status" value="1"/>
</dbReference>
<feature type="transmembrane region" description="Helical" evidence="4">
    <location>
        <begin position="128"/>
        <end position="146"/>
    </location>
</feature>
<evidence type="ECO:0000256" key="4">
    <source>
        <dbReference type="SAM" id="Phobius"/>
    </source>
</evidence>
<keyword evidence="4" id="KW-1133">Transmembrane helix</keyword>
<keyword evidence="7" id="KW-1185">Reference proteome</keyword>
<dbReference type="PANTHER" id="PTHR23012:SF180">
    <property type="entry name" value="RING_FYVE_PHD ZINC FINGER SUPERFAMILY PROTEIN"/>
    <property type="match status" value="1"/>
</dbReference>
<dbReference type="InterPro" id="IPR013083">
    <property type="entry name" value="Znf_RING/FYVE/PHD"/>
</dbReference>
<keyword evidence="3" id="KW-0862">Zinc</keyword>
<dbReference type="PANTHER" id="PTHR23012">
    <property type="entry name" value="RING/FYVE/PHD ZINC FINGER DOMAIN-CONTAINING"/>
    <property type="match status" value="1"/>
</dbReference>
<dbReference type="InterPro" id="IPR033275">
    <property type="entry name" value="MARCH-like"/>
</dbReference>
<keyword evidence="1" id="KW-0479">Metal-binding</keyword>
<sequence>MEEIVLYMDDLNTNSYAFNCRICHEAEYESCRKLESPCACTGTVKFAHRECIQRWCDEKGNIICEICLQKYEPGYTAIPKQPKKLVVLDEVVSIRGSLEVRRRDEEVENEEIIALTECSSAADRSASYCKVVALLFTALLLLRHLVEVLSGGPHYPFSPATIIVFRSCGVIIPMCIIIRTISALQNSIRRHRNIHDALIRDNEETNDDEEQGLQR</sequence>
<evidence type="ECO:0000256" key="2">
    <source>
        <dbReference type="ARBA" id="ARBA00022771"/>
    </source>
</evidence>
<keyword evidence="2" id="KW-0863">Zinc-finger</keyword>
<dbReference type="PROSITE" id="PS51292">
    <property type="entry name" value="ZF_RING_CH"/>
    <property type="match status" value="1"/>
</dbReference>
<keyword evidence="4" id="KW-0472">Membrane</keyword>
<dbReference type="GO" id="GO:0004842">
    <property type="term" value="F:ubiquitin-protein transferase activity"/>
    <property type="evidence" value="ECO:0007669"/>
    <property type="project" value="TreeGrafter"/>
</dbReference>
<dbReference type="Proteomes" id="UP001443914">
    <property type="component" value="Unassembled WGS sequence"/>
</dbReference>
<dbReference type="Gene3D" id="3.30.40.10">
    <property type="entry name" value="Zinc/RING finger domain, C3HC4 (zinc finger)"/>
    <property type="match status" value="1"/>
</dbReference>
<feature type="transmembrane region" description="Helical" evidence="4">
    <location>
        <begin position="158"/>
        <end position="182"/>
    </location>
</feature>
<dbReference type="GO" id="GO:0008270">
    <property type="term" value="F:zinc ion binding"/>
    <property type="evidence" value="ECO:0007669"/>
    <property type="project" value="UniProtKB-KW"/>
</dbReference>
<feature type="domain" description="RING-CH-type" evidence="5">
    <location>
        <begin position="12"/>
        <end position="74"/>
    </location>
</feature>
<comment type="caution">
    <text evidence="6">The sequence shown here is derived from an EMBL/GenBank/DDBJ whole genome shotgun (WGS) entry which is preliminary data.</text>
</comment>
<dbReference type="Pfam" id="PF12906">
    <property type="entry name" value="RINGv"/>
    <property type="match status" value="1"/>
</dbReference>
<evidence type="ECO:0000259" key="5">
    <source>
        <dbReference type="PROSITE" id="PS51292"/>
    </source>
</evidence>
<evidence type="ECO:0000256" key="3">
    <source>
        <dbReference type="ARBA" id="ARBA00022833"/>
    </source>
</evidence>
<dbReference type="GO" id="GO:0016567">
    <property type="term" value="P:protein ubiquitination"/>
    <property type="evidence" value="ECO:0007669"/>
    <property type="project" value="TreeGrafter"/>
</dbReference>
<dbReference type="EMBL" id="JBDFQZ010000010">
    <property type="protein sequence ID" value="KAK9684993.1"/>
    <property type="molecule type" value="Genomic_DNA"/>
</dbReference>
<reference evidence="6" key="1">
    <citation type="submission" date="2024-03" db="EMBL/GenBank/DDBJ databases">
        <title>WGS assembly of Saponaria officinalis var. Norfolk2.</title>
        <authorList>
            <person name="Jenkins J."/>
            <person name="Shu S."/>
            <person name="Grimwood J."/>
            <person name="Barry K."/>
            <person name="Goodstein D."/>
            <person name="Schmutz J."/>
            <person name="Leebens-Mack J."/>
            <person name="Osbourn A."/>
        </authorList>
    </citation>
    <scope>NUCLEOTIDE SEQUENCE [LARGE SCALE GENOMIC DNA]</scope>
    <source>
        <strain evidence="6">JIC</strain>
    </source>
</reference>
<dbReference type="FunFam" id="3.30.40.10:FF:000318">
    <property type="entry name" value="E3 ubiquitin-protein ligase MARCH4"/>
    <property type="match status" value="1"/>
</dbReference>
<proteinExistence type="predicted"/>
<organism evidence="6 7">
    <name type="scientific">Saponaria officinalis</name>
    <name type="common">Common soapwort</name>
    <name type="synonym">Lychnis saponaria</name>
    <dbReference type="NCBI Taxonomy" id="3572"/>
    <lineage>
        <taxon>Eukaryota</taxon>
        <taxon>Viridiplantae</taxon>
        <taxon>Streptophyta</taxon>
        <taxon>Embryophyta</taxon>
        <taxon>Tracheophyta</taxon>
        <taxon>Spermatophyta</taxon>
        <taxon>Magnoliopsida</taxon>
        <taxon>eudicotyledons</taxon>
        <taxon>Gunneridae</taxon>
        <taxon>Pentapetalae</taxon>
        <taxon>Caryophyllales</taxon>
        <taxon>Caryophyllaceae</taxon>
        <taxon>Caryophylleae</taxon>
        <taxon>Saponaria</taxon>
    </lineage>
</organism>
<dbReference type="CDD" id="cd16495">
    <property type="entry name" value="RING_CH-C4HC3_MARCH"/>
    <property type="match status" value="1"/>
</dbReference>
<evidence type="ECO:0000256" key="1">
    <source>
        <dbReference type="ARBA" id="ARBA00022723"/>
    </source>
</evidence>
<name>A0AAW1I7Y3_SAPOF</name>
<accession>A0AAW1I7Y3</accession>